<accession>A0A3Q2ZPB1</accession>
<dbReference type="AlphaFoldDB" id="A0A3Q2ZPB1"/>
<name>A0A3Q2ZPB1_HIPCM</name>
<evidence type="ECO:0000313" key="2">
    <source>
        <dbReference type="Proteomes" id="UP000264820"/>
    </source>
</evidence>
<reference evidence="1" key="1">
    <citation type="submission" date="2025-08" db="UniProtKB">
        <authorList>
            <consortium name="Ensembl"/>
        </authorList>
    </citation>
    <scope>IDENTIFICATION</scope>
</reference>
<protein>
    <submittedName>
        <fullName evidence="1">Uncharacterized protein</fullName>
    </submittedName>
</protein>
<evidence type="ECO:0000313" key="1">
    <source>
        <dbReference type="Ensembl" id="ENSHCOP00000028364.1"/>
    </source>
</evidence>
<dbReference type="Ensembl" id="ENSHCOT00000025415.1">
    <property type="protein sequence ID" value="ENSHCOP00000028364.1"/>
    <property type="gene ID" value="ENSHCOG00000020969.1"/>
</dbReference>
<sequence>MPRQRLTDNGTDTARFFRSCLQIATLPVLLVIRATLGPTNNVKRQGDRIGSLPDSCALPRRRLTARVDLAMYFYGFTSKSRHSGPFFANCSEGGSKQVATVNFRTSPMCAMMSFRTCLFPSIQSVFLQRHQQM</sequence>
<organism evidence="1 2">
    <name type="scientific">Hippocampus comes</name>
    <name type="common">Tiger tail seahorse</name>
    <dbReference type="NCBI Taxonomy" id="109280"/>
    <lineage>
        <taxon>Eukaryota</taxon>
        <taxon>Metazoa</taxon>
        <taxon>Chordata</taxon>
        <taxon>Craniata</taxon>
        <taxon>Vertebrata</taxon>
        <taxon>Euteleostomi</taxon>
        <taxon>Actinopterygii</taxon>
        <taxon>Neopterygii</taxon>
        <taxon>Teleostei</taxon>
        <taxon>Neoteleostei</taxon>
        <taxon>Acanthomorphata</taxon>
        <taxon>Syngnathiaria</taxon>
        <taxon>Syngnathiformes</taxon>
        <taxon>Syngnathoidei</taxon>
        <taxon>Syngnathidae</taxon>
        <taxon>Hippocampus</taxon>
    </lineage>
</organism>
<reference evidence="1" key="2">
    <citation type="submission" date="2025-09" db="UniProtKB">
        <authorList>
            <consortium name="Ensembl"/>
        </authorList>
    </citation>
    <scope>IDENTIFICATION</scope>
</reference>
<proteinExistence type="predicted"/>
<dbReference type="Proteomes" id="UP000264820">
    <property type="component" value="Unplaced"/>
</dbReference>
<keyword evidence="2" id="KW-1185">Reference proteome</keyword>